<proteinExistence type="predicted"/>
<organism evidence="2 3">
    <name type="scientific">Aequoribacter fuscus</name>
    <dbReference type="NCBI Taxonomy" id="2518989"/>
    <lineage>
        <taxon>Bacteria</taxon>
        <taxon>Pseudomonadati</taxon>
        <taxon>Pseudomonadota</taxon>
        <taxon>Gammaproteobacteria</taxon>
        <taxon>Cellvibrionales</taxon>
        <taxon>Halieaceae</taxon>
        <taxon>Aequoribacter</taxon>
    </lineage>
</organism>
<evidence type="ECO:0000256" key="1">
    <source>
        <dbReference type="SAM" id="Phobius"/>
    </source>
</evidence>
<gene>
    <name evidence="2" type="ORF">IMCC3088_1880</name>
</gene>
<accession>F3L2V6</accession>
<dbReference type="EMBL" id="AEIG01000056">
    <property type="protein sequence ID" value="EGG29307.1"/>
    <property type="molecule type" value="Genomic_DNA"/>
</dbReference>
<keyword evidence="1" id="KW-1133">Transmembrane helix</keyword>
<reference evidence="2 3" key="1">
    <citation type="journal article" date="2011" name="J. Bacteriol.">
        <title>Genome sequence of strain IMCC3088, a proteorhodopsin-containing marine bacterium belonging to the OM60/NOR5 clade.</title>
        <authorList>
            <person name="Jang Y."/>
            <person name="Oh H.M."/>
            <person name="Kang I."/>
            <person name="Lee K."/>
            <person name="Yang S.J."/>
            <person name="Cho J.C."/>
        </authorList>
    </citation>
    <scope>NUCLEOTIDE SEQUENCE [LARGE SCALE GENOMIC DNA]</scope>
    <source>
        <strain evidence="2 3">IMCC3088</strain>
    </source>
</reference>
<evidence type="ECO:0000313" key="3">
    <source>
        <dbReference type="Proteomes" id="UP000005615"/>
    </source>
</evidence>
<keyword evidence="1" id="KW-0812">Transmembrane</keyword>
<dbReference type="eggNOG" id="ENOG5032SHE">
    <property type="taxonomic scope" value="Bacteria"/>
</dbReference>
<feature type="transmembrane region" description="Helical" evidence="1">
    <location>
        <begin position="5"/>
        <end position="22"/>
    </location>
</feature>
<keyword evidence="1" id="KW-0472">Membrane</keyword>
<keyword evidence="3" id="KW-1185">Reference proteome</keyword>
<comment type="caution">
    <text evidence="2">The sequence shown here is derived from an EMBL/GenBank/DDBJ whole genome shotgun (WGS) entry which is preliminary data.</text>
</comment>
<protein>
    <submittedName>
        <fullName evidence="2">Uncharacterized protein</fullName>
    </submittedName>
</protein>
<name>F3L2V6_9GAMM</name>
<sequence length="167" mass="19144">MKTKLFNLTIVALILGGFWNYFTLHRPITEVLIDPETAKQIEIRVHYQWLFNVNNIVLDLRRVSPEIKAARMTRLLVDVSKQLRNKSFSHLILAYDGDSKFMLDGRYVRDLADSPQSLLSIMSTMPPRVLNLEGDPVFRGANHGGLSIVEELNDADQFHSQWYGGSR</sequence>
<dbReference type="Proteomes" id="UP000005615">
    <property type="component" value="Unassembled WGS sequence"/>
</dbReference>
<dbReference type="AlphaFoldDB" id="F3L2V6"/>
<dbReference type="RefSeq" id="WP_009576114.1">
    <property type="nucleotide sequence ID" value="NZ_AEIG01000056.1"/>
</dbReference>
<evidence type="ECO:0000313" key="2">
    <source>
        <dbReference type="EMBL" id="EGG29307.1"/>
    </source>
</evidence>